<dbReference type="Proteomes" id="UP000230066">
    <property type="component" value="Unassembled WGS sequence"/>
</dbReference>
<comment type="similarity">
    <text evidence="2">Belongs to the noggin family.</text>
</comment>
<dbReference type="GO" id="GO:0045596">
    <property type="term" value="P:negative regulation of cell differentiation"/>
    <property type="evidence" value="ECO:0007669"/>
    <property type="project" value="InterPro"/>
</dbReference>
<comment type="caution">
    <text evidence="7">The sequence shown here is derived from an EMBL/GenBank/DDBJ whole genome shotgun (WGS) entry which is preliminary data.</text>
</comment>
<dbReference type="GO" id="GO:0005615">
    <property type="term" value="C:extracellular space"/>
    <property type="evidence" value="ECO:0007669"/>
    <property type="project" value="TreeGrafter"/>
</dbReference>
<evidence type="ECO:0000256" key="1">
    <source>
        <dbReference type="ARBA" id="ARBA00004613"/>
    </source>
</evidence>
<evidence type="ECO:0008006" key="9">
    <source>
        <dbReference type="Google" id="ProtNLM"/>
    </source>
</evidence>
<protein>
    <recommendedName>
        <fullName evidence="9">Noggin</fullName>
    </recommendedName>
</protein>
<feature type="region of interest" description="Disordered" evidence="6">
    <location>
        <begin position="148"/>
        <end position="178"/>
    </location>
</feature>
<accession>A0A4E0RDF4</accession>
<keyword evidence="3" id="KW-0217">Developmental protein</keyword>
<reference evidence="7" key="1">
    <citation type="submission" date="2019-03" db="EMBL/GenBank/DDBJ databases">
        <title>Improved annotation for the trematode Fasciola hepatica.</title>
        <authorList>
            <person name="Choi Y.-J."/>
            <person name="Martin J."/>
            <person name="Mitreva M."/>
        </authorList>
    </citation>
    <scope>NUCLEOTIDE SEQUENCE [LARGE SCALE GENOMIC DNA]</scope>
</reference>
<dbReference type="Pfam" id="PF05806">
    <property type="entry name" value="Noggin"/>
    <property type="match status" value="1"/>
</dbReference>
<comment type="subcellular location">
    <subcellularLocation>
        <location evidence="1">Secreted</location>
    </subcellularLocation>
</comment>
<keyword evidence="5" id="KW-0732">Signal</keyword>
<dbReference type="EMBL" id="JXXN02001490">
    <property type="protein sequence ID" value="THD24655.1"/>
    <property type="molecule type" value="Genomic_DNA"/>
</dbReference>
<dbReference type="SUPFAM" id="SSF57501">
    <property type="entry name" value="Cystine-knot cytokines"/>
    <property type="match status" value="1"/>
</dbReference>
<evidence type="ECO:0000256" key="4">
    <source>
        <dbReference type="ARBA" id="ARBA00022525"/>
    </source>
</evidence>
<dbReference type="Gene3D" id="2.10.90.10">
    <property type="entry name" value="Cystine-knot cytokines"/>
    <property type="match status" value="1"/>
</dbReference>
<evidence type="ECO:0000256" key="3">
    <source>
        <dbReference type="ARBA" id="ARBA00022473"/>
    </source>
</evidence>
<feature type="region of interest" description="Disordered" evidence="6">
    <location>
        <begin position="210"/>
        <end position="232"/>
    </location>
</feature>
<keyword evidence="8" id="KW-1185">Reference proteome</keyword>
<evidence type="ECO:0000256" key="6">
    <source>
        <dbReference type="SAM" id="MobiDB-lite"/>
    </source>
</evidence>
<organism evidence="7 8">
    <name type="scientific">Fasciola hepatica</name>
    <name type="common">Liver fluke</name>
    <dbReference type="NCBI Taxonomy" id="6192"/>
    <lineage>
        <taxon>Eukaryota</taxon>
        <taxon>Metazoa</taxon>
        <taxon>Spiralia</taxon>
        <taxon>Lophotrochozoa</taxon>
        <taxon>Platyhelminthes</taxon>
        <taxon>Trematoda</taxon>
        <taxon>Digenea</taxon>
        <taxon>Plagiorchiida</taxon>
        <taxon>Echinostomata</taxon>
        <taxon>Echinostomatoidea</taxon>
        <taxon>Fasciolidae</taxon>
        <taxon>Fasciola</taxon>
    </lineage>
</organism>
<dbReference type="AlphaFoldDB" id="A0A4E0RDF4"/>
<dbReference type="PANTHER" id="PTHR10494:SF6">
    <property type="entry name" value="NOGGIN"/>
    <property type="match status" value="1"/>
</dbReference>
<dbReference type="GO" id="GO:0030514">
    <property type="term" value="P:negative regulation of BMP signaling pathway"/>
    <property type="evidence" value="ECO:0007669"/>
    <property type="project" value="InterPro"/>
</dbReference>
<evidence type="ECO:0000313" key="7">
    <source>
        <dbReference type="EMBL" id="THD24655.1"/>
    </source>
</evidence>
<evidence type="ECO:0000256" key="5">
    <source>
        <dbReference type="ARBA" id="ARBA00022729"/>
    </source>
</evidence>
<evidence type="ECO:0000313" key="8">
    <source>
        <dbReference type="Proteomes" id="UP000230066"/>
    </source>
</evidence>
<dbReference type="InterPro" id="IPR029034">
    <property type="entry name" value="Cystine-knot_cytokine"/>
</dbReference>
<keyword evidence="4" id="KW-0964">Secreted</keyword>
<dbReference type="PANTHER" id="PTHR10494">
    <property type="entry name" value="BONE MORPHOGENETIC PROTEIN INHIBITOR, NOGGIN"/>
    <property type="match status" value="1"/>
</dbReference>
<dbReference type="InterPro" id="IPR008717">
    <property type="entry name" value="Noggin"/>
</dbReference>
<gene>
    <name evidence="7" type="ORF">D915_004617</name>
</gene>
<proteinExistence type="inferred from homology"/>
<sequence>MIVPKLADSSKHYQKLETNFERMNISRHLWELFQRRNQNSEYSSTVLLYPSSRKTNQPLNLAMQNRRKLPTNQSVGWSNRRLPDPLQLLRTENQPGFPIHMPQFPPEHPFNPQAVLTPTEMFRLLGEQHYVPEFMSYAKPLEAITHPHGRLSPLRHSPRYSGPRTRRPGATQSSQVWHNTNLRLESALTLDLSTRLNTIGYDRLHSQQAGTVHQFSRHARGTGRDPQRLRKDRRQVRIKRRVRKALRRLLTDYTSCPVFYRWRDWGSRFWPRWIKEGQCVNLGETSCSIPPGMYCVEAEHRTIVVLRFLCFTSWPRSSCSWYRLNLPVLSRCQCGCSAKSNRVTEIKVK</sequence>
<dbReference type="GO" id="GO:0009953">
    <property type="term" value="P:dorsal/ventral pattern formation"/>
    <property type="evidence" value="ECO:0007669"/>
    <property type="project" value="TreeGrafter"/>
</dbReference>
<evidence type="ECO:0000256" key="2">
    <source>
        <dbReference type="ARBA" id="ARBA00007480"/>
    </source>
</evidence>
<name>A0A4E0RDF4_FASHE</name>